<feature type="region of interest" description="Disordered" evidence="1">
    <location>
        <begin position="235"/>
        <end position="263"/>
    </location>
</feature>
<name>A0AAV8VIT8_9CUCU</name>
<dbReference type="SUPFAM" id="SSF53098">
    <property type="entry name" value="Ribonuclease H-like"/>
    <property type="match status" value="1"/>
</dbReference>
<dbReference type="CDD" id="cd09275">
    <property type="entry name" value="RNase_HI_RT_DIRS1"/>
    <property type="match status" value="1"/>
</dbReference>
<evidence type="ECO:0000313" key="2">
    <source>
        <dbReference type="EMBL" id="KAJ8914059.1"/>
    </source>
</evidence>
<feature type="compositionally biased region" description="Acidic residues" evidence="1">
    <location>
        <begin position="253"/>
        <end position="263"/>
    </location>
</feature>
<reference evidence="2 3" key="1">
    <citation type="journal article" date="2023" name="Insect Mol. Biol.">
        <title>Genome sequencing provides insights into the evolution of gene families encoding plant cell wall-degrading enzymes in longhorned beetles.</title>
        <authorList>
            <person name="Shin N.R."/>
            <person name="Okamura Y."/>
            <person name="Kirsch R."/>
            <person name="Pauchet Y."/>
        </authorList>
    </citation>
    <scope>NUCLEOTIDE SEQUENCE [LARGE SCALE GENOMIC DNA]</scope>
    <source>
        <strain evidence="2">EAD_L_NR</strain>
    </source>
</reference>
<dbReference type="InterPro" id="IPR052055">
    <property type="entry name" value="Hepadnavirus_pol/RT"/>
</dbReference>
<gene>
    <name evidence="2" type="ORF">NQ315_017580</name>
</gene>
<evidence type="ECO:0000256" key="1">
    <source>
        <dbReference type="SAM" id="MobiDB-lite"/>
    </source>
</evidence>
<accession>A0AAV8VIT8</accession>
<evidence type="ECO:0008006" key="4">
    <source>
        <dbReference type="Google" id="ProtNLM"/>
    </source>
</evidence>
<keyword evidence="3" id="KW-1185">Reference proteome</keyword>
<proteinExistence type="predicted"/>
<dbReference type="AlphaFoldDB" id="A0AAV8VIT8"/>
<organism evidence="2 3">
    <name type="scientific">Exocentrus adspersus</name>
    <dbReference type="NCBI Taxonomy" id="1586481"/>
    <lineage>
        <taxon>Eukaryota</taxon>
        <taxon>Metazoa</taxon>
        <taxon>Ecdysozoa</taxon>
        <taxon>Arthropoda</taxon>
        <taxon>Hexapoda</taxon>
        <taxon>Insecta</taxon>
        <taxon>Pterygota</taxon>
        <taxon>Neoptera</taxon>
        <taxon>Endopterygota</taxon>
        <taxon>Coleoptera</taxon>
        <taxon>Polyphaga</taxon>
        <taxon>Cucujiformia</taxon>
        <taxon>Chrysomeloidea</taxon>
        <taxon>Cerambycidae</taxon>
        <taxon>Lamiinae</taxon>
        <taxon>Acanthocinini</taxon>
        <taxon>Exocentrus</taxon>
    </lineage>
</organism>
<dbReference type="EMBL" id="JANEYG010000081">
    <property type="protein sequence ID" value="KAJ8914059.1"/>
    <property type="molecule type" value="Genomic_DNA"/>
</dbReference>
<feature type="compositionally biased region" description="Basic and acidic residues" evidence="1">
    <location>
        <begin position="235"/>
        <end position="252"/>
    </location>
</feature>
<dbReference type="InterPro" id="IPR012337">
    <property type="entry name" value="RNaseH-like_sf"/>
</dbReference>
<sequence>MEIFSDASLSGWGAACNNQTTHGLWNQEERKGHINKLELTAVWLTLCSLANKANNCEILLRIDNTTAVSYVNKIGGIKYPELNQLARNIWQWAERRNIWLYASYISSADNVVADKELRVNNLDTEWELSNEAFSCIVKTFGRPIIDLFARAFRLRPTAPKYKETQNTDTVLNYLEKLPSLETLTLKALSKKLVTLLALITAHRAQTLSLTKIENISISDADISIKVPDLIKTSGVDRDFSSDEESGSERNSEDPVESDSDDDLVPLANLLNKPKWGVVVGNRLAFNFDTPYTGIHLDIIQNFPIKKQNGVPAR</sequence>
<dbReference type="Proteomes" id="UP001159042">
    <property type="component" value="Unassembled WGS sequence"/>
</dbReference>
<comment type="caution">
    <text evidence="2">The sequence shown here is derived from an EMBL/GenBank/DDBJ whole genome shotgun (WGS) entry which is preliminary data.</text>
</comment>
<protein>
    <recommendedName>
        <fullName evidence="4">RNase H type-1 domain-containing protein</fullName>
    </recommendedName>
</protein>
<dbReference type="PANTHER" id="PTHR33050">
    <property type="entry name" value="REVERSE TRANSCRIPTASE DOMAIN-CONTAINING PROTEIN"/>
    <property type="match status" value="1"/>
</dbReference>
<evidence type="ECO:0000313" key="3">
    <source>
        <dbReference type="Proteomes" id="UP001159042"/>
    </source>
</evidence>
<dbReference type="PANTHER" id="PTHR33050:SF7">
    <property type="entry name" value="RIBONUCLEASE H"/>
    <property type="match status" value="1"/>
</dbReference>